<dbReference type="EMBL" id="JAMQOQ010000001">
    <property type="protein sequence ID" value="MDS0293319.1"/>
    <property type="molecule type" value="Genomic_DNA"/>
</dbReference>
<proteinExistence type="predicted"/>
<dbReference type="CDD" id="cd07812">
    <property type="entry name" value="SRPBCC"/>
    <property type="match status" value="1"/>
</dbReference>
<dbReference type="InterPro" id="IPR005031">
    <property type="entry name" value="COQ10_START"/>
</dbReference>
<reference evidence="2 3" key="1">
    <citation type="submission" date="2022-06" db="EMBL/GenBank/DDBJ databases">
        <title>Halogeometricum sp. a new haloarchaeum isolate from saline soil.</title>
        <authorList>
            <person name="Strakova D."/>
            <person name="Galisteo C."/>
            <person name="Sanchez-Porro C."/>
            <person name="Ventosa A."/>
        </authorList>
    </citation>
    <scope>NUCLEOTIDE SEQUENCE [LARGE SCALE GENOMIC DNA]</scope>
    <source>
        <strain evidence="3">S3BR25-2</strain>
    </source>
</reference>
<accession>A0ABU2FZ92</accession>
<organism evidence="2 3">
    <name type="scientific">Halogeometricum luteum</name>
    <dbReference type="NCBI Taxonomy" id="2950537"/>
    <lineage>
        <taxon>Archaea</taxon>
        <taxon>Methanobacteriati</taxon>
        <taxon>Methanobacteriota</taxon>
        <taxon>Stenosarchaea group</taxon>
        <taxon>Halobacteria</taxon>
        <taxon>Halobacteriales</taxon>
        <taxon>Haloferacaceae</taxon>
        <taxon>Halogeometricum</taxon>
    </lineage>
</organism>
<evidence type="ECO:0000313" key="3">
    <source>
        <dbReference type="Proteomes" id="UP001254813"/>
    </source>
</evidence>
<sequence>MDEIVVSTVVYLPPEEVYDFLADFPRYVHYSDHLTDVTRRAGDGGAGTRYAMRFSWWKLNYTAVSEVTELHPPDRIDWRIVKDFRAHGHWHVEELPELPDDAPEDAETGCRVVFEVSYDADSADESTLNLPRFVSFGWVIDKLKPALEKEAEKVVERIVEDLEGRRRPVELTVDRRKD</sequence>
<gene>
    <name evidence="2" type="ORF">NDI79_03925</name>
</gene>
<name>A0ABU2FZ92_9EURY</name>
<keyword evidence="3" id="KW-1185">Reference proteome</keyword>
<comment type="caution">
    <text evidence="2">The sequence shown here is derived from an EMBL/GenBank/DDBJ whole genome shotgun (WGS) entry which is preliminary data.</text>
</comment>
<dbReference type="InterPro" id="IPR023393">
    <property type="entry name" value="START-like_dom_sf"/>
</dbReference>
<dbReference type="Proteomes" id="UP001254813">
    <property type="component" value="Unassembled WGS sequence"/>
</dbReference>
<evidence type="ECO:0000313" key="2">
    <source>
        <dbReference type="EMBL" id="MDS0293319.1"/>
    </source>
</evidence>
<dbReference type="RefSeq" id="WP_310927138.1">
    <property type="nucleotide sequence ID" value="NZ_JAMQOQ010000001.1"/>
</dbReference>
<dbReference type="Gene3D" id="3.30.530.20">
    <property type="match status" value="1"/>
</dbReference>
<dbReference type="Pfam" id="PF03364">
    <property type="entry name" value="Polyketide_cyc"/>
    <property type="match status" value="1"/>
</dbReference>
<feature type="domain" description="Coenzyme Q-binding protein COQ10 START" evidence="1">
    <location>
        <begin position="12"/>
        <end position="122"/>
    </location>
</feature>
<protein>
    <submittedName>
        <fullName evidence="2">SRPBCC family protein</fullName>
    </submittedName>
</protein>
<evidence type="ECO:0000259" key="1">
    <source>
        <dbReference type="Pfam" id="PF03364"/>
    </source>
</evidence>
<dbReference type="SUPFAM" id="SSF55961">
    <property type="entry name" value="Bet v1-like"/>
    <property type="match status" value="1"/>
</dbReference>